<dbReference type="STRING" id="983967.A0A1E4T2N1"/>
<proteinExistence type="predicted"/>
<evidence type="ECO:0000313" key="1">
    <source>
        <dbReference type="EMBL" id="ODV85999.1"/>
    </source>
</evidence>
<accession>A0A1E4T2N1</accession>
<dbReference type="InterPro" id="IPR035189">
    <property type="entry name" value="Std1/Mth1"/>
</dbReference>
<dbReference type="EMBL" id="KV453851">
    <property type="protein sequence ID" value="ODV85999.1"/>
    <property type="molecule type" value="Genomic_DNA"/>
</dbReference>
<gene>
    <name evidence="1" type="ORF">CANARDRAFT_7359</name>
</gene>
<dbReference type="AlphaFoldDB" id="A0A1E4T2N1"/>
<dbReference type="OrthoDB" id="4088889at2759"/>
<evidence type="ECO:0000313" key="2">
    <source>
        <dbReference type="Proteomes" id="UP000094801"/>
    </source>
</evidence>
<keyword evidence="2" id="KW-1185">Reference proteome</keyword>
<reference evidence="2" key="1">
    <citation type="submission" date="2016-04" db="EMBL/GenBank/DDBJ databases">
        <title>Comparative genomics of biotechnologically important yeasts.</title>
        <authorList>
            <consortium name="DOE Joint Genome Institute"/>
            <person name="Riley R."/>
            <person name="Haridas S."/>
            <person name="Wolfe K.H."/>
            <person name="Lopes M.R."/>
            <person name="Hittinger C.T."/>
            <person name="Goker M."/>
            <person name="Salamov A."/>
            <person name="Wisecaver J."/>
            <person name="Long T.M."/>
            <person name="Aerts A.L."/>
            <person name="Barry K."/>
            <person name="Choi C."/>
            <person name="Clum A."/>
            <person name="Coughlan A.Y."/>
            <person name="Deshpande S."/>
            <person name="Douglass A.P."/>
            <person name="Hanson S.J."/>
            <person name="Klenk H.-P."/>
            <person name="Labutti K."/>
            <person name="Lapidus A."/>
            <person name="Lindquist E."/>
            <person name="Lipzen A."/>
            <person name="Meier-Kolthoff J.P."/>
            <person name="Ohm R.A."/>
            <person name="Otillar R.P."/>
            <person name="Pangilinan J."/>
            <person name="Peng Y."/>
            <person name="Rokas A."/>
            <person name="Rosa C.A."/>
            <person name="Scheuner C."/>
            <person name="Sibirny A.A."/>
            <person name="Slot J.C."/>
            <person name="Stielow J.B."/>
            <person name="Sun H."/>
            <person name="Kurtzman C.P."/>
            <person name="Blackwell M."/>
            <person name="Grigoriev I.V."/>
            <person name="Jeffries T.W."/>
        </authorList>
    </citation>
    <scope>NUCLEOTIDE SEQUENCE [LARGE SCALE GENOMIC DNA]</scope>
    <source>
        <strain evidence="2">NRRL YB-2248</strain>
    </source>
</reference>
<name>A0A1E4T2N1_9ASCO</name>
<protein>
    <submittedName>
        <fullName evidence="1">Uncharacterized protein</fullName>
    </submittedName>
</protein>
<dbReference type="Pfam" id="PF17235">
    <property type="entry name" value="STD1"/>
    <property type="match status" value="1"/>
</dbReference>
<dbReference type="Proteomes" id="UP000094801">
    <property type="component" value="Unassembled WGS sequence"/>
</dbReference>
<sequence length="372" mass="43237">MFKFLWRSSHNELAINIPKYLNGEEEDSIDLQIRSLIYMFKRFKINKLSPFLKTDQIGKYEFDWIDSTYDYDDSIGIPDNGIINDKLDQVYDIELFRNKILNDPYRILIDYTKNKFRSLLILSDFPIEISKLPSFKVSNFQFLILKANSTDDEYIDILVNKSGIYAEHRVLTSIKIDILTKLLAMFRSANNDGVLTKNDRFKIIQQYVQTLAFHIQVDRIFKATMRSKVKQVNVLKSKKSISVLNQQQQQHTRTPLRSQKSRMNIMMAPAASSNESPTKSIGGQRTLKSKPSMSILKLDKVYNANSDSDSLTSENSTTLVDTKVDLDNFEQSNGASIYTSFTNEERTNMFEQSKLAVRVRVERERNYLNRYV</sequence>
<organism evidence="1 2">
    <name type="scientific">[Candida] arabinofermentans NRRL YB-2248</name>
    <dbReference type="NCBI Taxonomy" id="983967"/>
    <lineage>
        <taxon>Eukaryota</taxon>
        <taxon>Fungi</taxon>
        <taxon>Dikarya</taxon>
        <taxon>Ascomycota</taxon>
        <taxon>Saccharomycotina</taxon>
        <taxon>Pichiomycetes</taxon>
        <taxon>Pichiales</taxon>
        <taxon>Pichiaceae</taxon>
        <taxon>Ogataea</taxon>
        <taxon>Ogataea/Candida clade</taxon>
    </lineage>
</organism>